<organism evidence="2 3">
    <name type="scientific">Cynara cardunculus var. scolymus</name>
    <name type="common">Globe artichoke</name>
    <name type="synonym">Cynara scolymus</name>
    <dbReference type="NCBI Taxonomy" id="59895"/>
    <lineage>
        <taxon>Eukaryota</taxon>
        <taxon>Viridiplantae</taxon>
        <taxon>Streptophyta</taxon>
        <taxon>Embryophyta</taxon>
        <taxon>Tracheophyta</taxon>
        <taxon>Spermatophyta</taxon>
        <taxon>Magnoliopsida</taxon>
        <taxon>eudicotyledons</taxon>
        <taxon>Gunneridae</taxon>
        <taxon>Pentapetalae</taxon>
        <taxon>asterids</taxon>
        <taxon>campanulids</taxon>
        <taxon>Asterales</taxon>
        <taxon>Asteraceae</taxon>
        <taxon>Carduoideae</taxon>
        <taxon>Cardueae</taxon>
        <taxon>Carduinae</taxon>
        <taxon>Cynara</taxon>
    </lineage>
</organism>
<dbReference type="Proteomes" id="UP000243975">
    <property type="component" value="Unassembled WGS sequence"/>
</dbReference>
<reference evidence="2 3" key="1">
    <citation type="journal article" date="2016" name="Sci. Rep.">
        <title>The genome sequence of the outbreeding globe artichoke constructed de novo incorporating a phase-aware low-pass sequencing strategy of F1 progeny.</title>
        <authorList>
            <person name="Scaglione D."/>
            <person name="Reyes-Chin-Wo S."/>
            <person name="Acquadro A."/>
            <person name="Froenicke L."/>
            <person name="Portis E."/>
            <person name="Beitel C."/>
            <person name="Tirone M."/>
            <person name="Mauro R."/>
            <person name="Lo Monaco A."/>
            <person name="Mauromicale G."/>
            <person name="Faccioli P."/>
            <person name="Cattivelli L."/>
            <person name="Rieseberg L."/>
            <person name="Michelmore R."/>
            <person name="Lanteri S."/>
        </authorList>
    </citation>
    <scope>NUCLEOTIDE SEQUENCE [LARGE SCALE GENOMIC DNA]</scope>
    <source>
        <strain evidence="2">2C</strain>
    </source>
</reference>
<dbReference type="Gramene" id="KVH93235">
    <property type="protein sequence ID" value="KVH93235"/>
    <property type="gene ID" value="Ccrd_004710"/>
</dbReference>
<comment type="caution">
    <text evidence="2">The sequence shown here is derived from an EMBL/GenBank/DDBJ whole genome shotgun (WGS) entry which is preliminary data.</text>
</comment>
<sequence>MPATLDNKSGRRPTLSRKNVATRMNMVFTNPTAMVASSFGVSLTIPAFSKIFGLYNTTASIPLACWKKWIPTAAIKMWRTVGVGWTSNSLHIPSPWLRFGTWTTSSLQSSGMPAASLMSASRSLDSSKESEVLSSTILASPSRPCVTSQRGDSGMPSTPKARNIEGTAPIPNINRHPNINRRYHKGVSNADTGDKPTDHEKRIVSSESHQDCSDEEDSSGKDDGVPTTNPVGSFSGGGRADQGVEVQNTDEDLDLSIATIQIPLDVDLHPTHHTNVCHKIITVLFVERRIATRKFPYVATSVSYSEL</sequence>
<feature type="region of interest" description="Disordered" evidence="1">
    <location>
        <begin position="133"/>
        <end position="243"/>
    </location>
</feature>
<feature type="compositionally biased region" description="Polar residues" evidence="1">
    <location>
        <begin position="133"/>
        <end position="151"/>
    </location>
</feature>
<evidence type="ECO:0000313" key="2">
    <source>
        <dbReference type="EMBL" id="KVH93235.1"/>
    </source>
</evidence>
<proteinExistence type="predicted"/>
<feature type="compositionally biased region" description="Basic and acidic residues" evidence="1">
    <location>
        <begin position="192"/>
        <end position="224"/>
    </location>
</feature>
<dbReference type="EMBL" id="LEKV01004790">
    <property type="protein sequence ID" value="KVH93235.1"/>
    <property type="molecule type" value="Genomic_DNA"/>
</dbReference>
<keyword evidence="3" id="KW-1185">Reference proteome</keyword>
<dbReference type="AlphaFoldDB" id="A0A124SCB1"/>
<gene>
    <name evidence="2" type="ORF">Ccrd_004710</name>
</gene>
<evidence type="ECO:0000313" key="3">
    <source>
        <dbReference type="Proteomes" id="UP000243975"/>
    </source>
</evidence>
<name>A0A124SCB1_CYNCS</name>
<evidence type="ECO:0000256" key="1">
    <source>
        <dbReference type="SAM" id="MobiDB-lite"/>
    </source>
</evidence>
<protein>
    <submittedName>
        <fullName evidence="2">Uncharacterized protein</fullName>
    </submittedName>
</protein>
<accession>A0A124SCB1</accession>